<sequence length="89" mass="8946">MRTALILTLLAAPAFAQDSDVADPADMAAMTKAIEDAGCVVTAENGDAVLAASGLSEEETLLVIAALYADGLVGLEADGSMSLNTEACE</sequence>
<dbReference type="RefSeq" id="WP_015495941.1">
    <property type="nucleotide sequence ID" value="NC_020908.1"/>
</dbReference>
<dbReference type="InterPro" id="IPR010916">
    <property type="entry name" value="TonB_box_CS"/>
</dbReference>
<dbReference type="KEGG" id="oar:OA238_c28710"/>
<feature type="signal peptide" evidence="1">
    <location>
        <begin position="1"/>
        <end position="16"/>
    </location>
</feature>
<accession>M9RMC6</accession>
<organism evidence="2 3">
    <name type="scientific">Octadecabacter arcticus 238</name>
    <dbReference type="NCBI Taxonomy" id="391616"/>
    <lineage>
        <taxon>Bacteria</taxon>
        <taxon>Pseudomonadati</taxon>
        <taxon>Pseudomonadota</taxon>
        <taxon>Alphaproteobacteria</taxon>
        <taxon>Rhodobacterales</taxon>
        <taxon>Roseobacteraceae</taxon>
        <taxon>Octadecabacter</taxon>
    </lineage>
</organism>
<dbReference type="EMBL" id="CP003742">
    <property type="protein sequence ID" value="AGI72893.1"/>
    <property type="molecule type" value="Genomic_DNA"/>
</dbReference>
<protein>
    <submittedName>
        <fullName evidence="2">Uncharacterized protein</fullName>
    </submittedName>
</protein>
<evidence type="ECO:0000256" key="1">
    <source>
        <dbReference type="SAM" id="SignalP"/>
    </source>
</evidence>
<dbReference type="HOGENOM" id="CLU_2480288_0_0_5"/>
<evidence type="ECO:0000313" key="3">
    <source>
        <dbReference type="Proteomes" id="UP000004688"/>
    </source>
</evidence>
<dbReference type="OrthoDB" id="7870790at2"/>
<dbReference type="Proteomes" id="UP000004688">
    <property type="component" value="Chromosome"/>
</dbReference>
<dbReference type="AlphaFoldDB" id="M9RMC6"/>
<name>M9RMC6_9RHOB</name>
<keyword evidence="3" id="KW-1185">Reference proteome</keyword>
<keyword evidence="1" id="KW-0732">Signal</keyword>
<gene>
    <name evidence="2" type="ORF">OA238_c28710</name>
</gene>
<feature type="chain" id="PRO_5004102605" evidence="1">
    <location>
        <begin position="17"/>
        <end position="89"/>
    </location>
</feature>
<proteinExistence type="predicted"/>
<dbReference type="STRING" id="391616.OA238_c28710"/>
<evidence type="ECO:0000313" key="2">
    <source>
        <dbReference type="EMBL" id="AGI72893.1"/>
    </source>
</evidence>
<dbReference type="PROSITE" id="PS00430">
    <property type="entry name" value="TONB_DEPENDENT_REC_1"/>
    <property type="match status" value="1"/>
</dbReference>
<reference evidence="2 3" key="1">
    <citation type="journal article" date="2013" name="PLoS ONE">
        <title>Poles Apart: Arctic and Antarctic Octadecabacter strains Share High Genome Plasticity and a New Type of Xanthorhodopsin.</title>
        <authorList>
            <person name="Vollmers J."/>
            <person name="Voget S."/>
            <person name="Dietrich S."/>
            <person name="Gollnow K."/>
            <person name="Smits M."/>
            <person name="Meyer K."/>
            <person name="Brinkhoff T."/>
            <person name="Simon M."/>
            <person name="Daniel R."/>
        </authorList>
    </citation>
    <scope>NUCLEOTIDE SEQUENCE [LARGE SCALE GENOMIC DNA]</scope>
    <source>
        <strain evidence="2 3">238</strain>
    </source>
</reference>